<accession>A0A1Y5PRL4</accession>
<dbReference type="InterPro" id="IPR003593">
    <property type="entry name" value="AAA+_ATPase"/>
</dbReference>
<dbReference type="AlphaFoldDB" id="A0A1Y5PRL4"/>
<dbReference type="SMART" id="SM00382">
    <property type="entry name" value="AAA"/>
    <property type="match status" value="1"/>
</dbReference>
<dbReference type="InterPro" id="IPR051396">
    <property type="entry name" value="Bact_Antivir_Def_Nuclease"/>
</dbReference>
<dbReference type="PANTHER" id="PTHR43581">
    <property type="entry name" value="ATP/GTP PHOSPHATASE"/>
    <property type="match status" value="1"/>
</dbReference>
<sequence length="467" mass="52377">MTTQFAIRAVNVDLPMLGTQRLSFSNPTELASHSTILVGRNGTGKSTILRDLVMALRAYFATNALQSRQGLGRISSIEIDSEGRHVELNFGADVKQFKDERDSLRGEGWAPSKVIALSFTPFDKFPPIDDTLPRPGSRPETARTIVDPFYVYLGFKNDFRSSPRARLLRTIDQLAFAESTVQSDERVVDAFDAIGYSPVIELEYEFTPGWRSGRYQSDFDEQRLKELESMLEGHVRSDGKRRRRMTYYIDFRFGRRDASIPIDFEEIRRLTDARVLRLGSVKLRTADDKEVELLELSSGELNLFSGFLGLAAFLEDGCLVLIDEPENSLHPDWQMRYTEMLEAVFSRHRGCHYIIATHSPLVVSGVAGPHAKILRLDQEPIELPSRAVANASPDATLLSAFTVVTSGNNFLKQIVLETITLIDTGKHRSARARELALALASIYDKIPEDDPIRDLVAGVVQTILQPS</sequence>
<dbReference type="GO" id="GO:0016887">
    <property type="term" value="F:ATP hydrolysis activity"/>
    <property type="evidence" value="ECO:0007669"/>
    <property type="project" value="InterPro"/>
</dbReference>
<dbReference type="PANTHER" id="PTHR43581:SF2">
    <property type="entry name" value="EXCINUCLEASE ATPASE SUBUNIT"/>
    <property type="match status" value="1"/>
</dbReference>
<evidence type="ECO:0000259" key="1">
    <source>
        <dbReference type="SMART" id="SM00382"/>
    </source>
</evidence>
<protein>
    <submittedName>
        <fullName evidence="2">Putative SMC domain-containing protein</fullName>
    </submittedName>
</protein>
<reference evidence="2" key="1">
    <citation type="submission" date="2016-03" db="EMBL/GenBank/DDBJ databases">
        <authorList>
            <person name="Ploux O."/>
        </authorList>
    </citation>
    <scope>NUCLEOTIDE SEQUENCE</scope>
    <source>
        <strain evidence="2">UC10</strain>
    </source>
</reference>
<organism evidence="2">
    <name type="scientific">uncultured Sphingopyxis sp</name>
    <dbReference type="NCBI Taxonomy" id="310581"/>
    <lineage>
        <taxon>Bacteria</taxon>
        <taxon>Pseudomonadati</taxon>
        <taxon>Pseudomonadota</taxon>
        <taxon>Alphaproteobacteria</taxon>
        <taxon>Sphingomonadales</taxon>
        <taxon>Sphingomonadaceae</taxon>
        <taxon>Sphingopyxis</taxon>
        <taxon>environmental samples</taxon>
    </lineage>
</organism>
<dbReference type="InterPro" id="IPR027417">
    <property type="entry name" value="P-loop_NTPase"/>
</dbReference>
<dbReference type="EMBL" id="LT598653">
    <property type="protein sequence ID" value="SBV32630.1"/>
    <property type="molecule type" value="Genomic_DNA"/>
</dbReference>
<name>A0A1Y5PRL4_9SPHN</name>
<dbReference type="Pfam" id="PF13304">
    <property type="entry name" value="AAA_21"/>
    <property type="match status" value="1"/>
</dbReference>
<dbReference type="SUPFAM" id="SSF52540">
    <property type="entry name" value="P-loop containing nucleoside triphosphate hydrolases"/>
    <property type="match status" value="1"/>
</dbReference>
<dbReference type="GO" id="GO:0005524">
    <property type="term" value="F:ATP binding"/>
    <property type="evidence" value="ECO:0007669"/>
    <property type="project" value="InterPro"/>
</dbReference>
<dbReference type="Gene3D" id="3.40.50.300">
    <property type="entry name" value="P-loop containing nucleotide triphosphate hydrolases"/>
    <property type="match status" value="1"/>
</dbReference>
<evidence type="ECO:0000313" key="2">
    <source>
        <dbReference type="EMBL" id="SBV32630.1"/>
    </source>
</evidence>
<dbReference type="InterPro" id="IPR003959">
    <property type="entry name" value="ATPase_AAA_core"/>
</dbReference>
<feature type="domain" description="AAA+ ATPase" evidence="1">
    <location>
        <begin position="31"/>
        <end position="385"/>
    </location>
</feature>
<proteinExistence type="predicted"/>
<dbReference type="KEGG" id="sphu:SPPYR_1510"/>
<gene>
    <name evidence="2" type="ORF">SPPYR_1510</name>
</gene>